<dbReference type="PROSITE" id="PS50851">
    <property type="entry name" value="CHEW"/>
    <property type="match status" value="1"/>
</dbReference>
<dbReference type="Gene3D" id="2.40.50.180">
    <property type="entry name" value="CheA-289, Domain 4"/>
    <property type="match status" value="1"/>
</dbReference>
<dbReference type="GO" id="GO:0007165">
    <property type="term" value="P:signal transduction"/>
    <property type="evidence" value="ECO:0007669"/>
    <property type="project" value="InterPro"/>
</dbReference>
<dbReference type="InterPro" id="IPR039315">
    <property type="entry name" value="CheW"/>
</dbReference>
<reference evidence="2" key="1">
    <citation type="journal article" date="2020" name="mSystems">
        <title>Genome- and Community-Level Interaction Insights into Carbon Utilization and Element Cycling Functions of Hydrothermarchaeota in Hydrothermal Sediment.</title>
        <authorList>
            <person name="Zhou Z."/>
            <person name="Liu Y."/>
            <person name="Xu W."/>
            <person name="Pan J."/>
            <person name="Luo Z.H."/>
            <person name="Li M."/>
        </authorList>
    </citation>
    <scope>NUCLEOTIDE SEQUENCE [LARGE SCALE GENOMIC DNA]</scope>
    <source>
        <strain evidence="2">HyVt-443</strain>
    </source>
</reference>
<proteinExistence type="predicted"/>
<dbReference type="GO" id="GO:0006935">
    <property type="term" value="P:chemotaxis"/>
    <property type="evidence" value="ECO:0007669"/>
    <property type="project" value="InterPro"/>
</dbReference>
<dbReference type="Pfam" id="PF01584">
    <property type="entry name" value="CheW"/>
    <property type="match status" value="1"/>
</dbReference>
<dbReference type="AlphaFoldDB" id="A0A831RQA8"/>
<evidence type="ECO:0000313" key="2">
    <source>
        <dbReference type="EMBL" id="HEB97271.1"/>
    </source>
</evidence>
<dbReference type="Proteomes" id="UP000886251">
    <property type="component" value="Unassembled WGS sequence"/>
</dbReference>
<accession>A0A831RQA8</accession>
<dbReference type="InterPro" id="IPR002545">
    <property type="entry name" value="CheW-lke_dom"/>
</dbReference>
<gene>
    <name evidence="2" type="ORF">ENI96_12695</name>
</gene>
<feature type="domain" description="CheW-like" evidence="1">
    <location>
        <begin position="45"/>
        <end position="185"/>
    </location>
</feature>
<name>A0A831RQA8_9GAMM</name>
<dbReference type="SUPFAM" id="SSF50341">
    <property type="entry name" value="CheW-like"/>
    <property type="match status" value="1"/>
</dbReference>
<protein>
    <submittedName>
        <fullName evidence="2">Chemotaxis protein CheW</fullName>
    </submittedName>
</protein>
<comment type="caution">
    <text evidence="2">The sequence shown here is derived from an EMBL/GenBank/DDBJ whole genome shotgun (WGS) entry which is preliminary data.</text>
</comment>
<dbReference type="InterPro" id="IPR036061">
    <property type="entry name" value="CheW-like_dom_sf"/>
</dbReference>
<sequence length="190" mass="21539">MPEQMPTMDDHVKSSRELIELLQDIERRSRRRPDELLQQEGPHRAWEGILFSVLEMPVVASLEQVKEILNIPPAMTLVPGTRHWMLGIANVRGNLLPVTDLQAFLGGPRIPIEKRSRVLVIEQRGSQSGLLVGSVRGLRHFSTEQEVEVPSLPDPIRPYVSQAFRLDDQVWPVFDMRRLADAPAFQVAAL</sequence>
<organism evidence="2">
    <name type="scientific">Sedimenticola thiotaurini</name>
    <dbReference type="NCBI Taxonomy" id="1543721"/>
    <lineage>
        <taxon>Bacteria</taxon>
        <taxon>Pseudomonadati</taxon>
        <taxon>Pseudomonadota</taxon>
        <taxon>Gammaproteobacteria</taxon>
        <taxon>Chromatiales</taxon>
        <taxon>Sedimenticolaceae</taxon>
        <taxon>Sedimenticola</taxon>
    </lineage>
</organism>
<dbReference type="EMBL" id="DRKP01000159">
    <property type="protein sequence ID" value="HEB97271.1"/>
    <property type="molecule type" value="Genomic_DNA"/>
</dbReference>
<dbReference type="Gene3D" id="2.30.30.40">
    <property type="entry name" value="SH3 Domains"/>
    <property type="match status" value="1"/>
</dbReference>
<dbReference type="SMART" id="SM00260">
    <property type="entry name" value="CheW"/>
    <property type="match status" value="1"/>
</dbReference>
<dbReference type="PANTHER" id="PTHR22617">
    <property type="entry name" value="CHEMOTAXIS SENSOR HISTIDINE KINASE-RELATED"/>
    <property type="match status" value="1"/>
</dbReference>
<dbReference type="GO" id="GO:0005829">
    <property type="term" value="C:cytosol"/>
    <property type="evidence" value="ECO:0007669"/>
    <property type="project" value="TreeGrafter"/>
</dbReference>
<evidence type="ECO:0000259" key="1">
    <source>
        <dbReference type="PROSITE" id="PS50851"/>
    </source>
</evidence>
<dbReference type="PANTHER" id="PTHR22617:SF43">
    <property type="entry name" value="PROTEIN PILI"/>
    <property type="match status" value="1"/>
</dbReference>